<feature type="binding site" evidence="15">
    <location>
        <position position="77"/>
    </location>
    <ligand>
        <name>Zn(2+)</name>
        <dbReference type="ChEBI" id="CHEBI:29105"/>
        <note>catalytic</note>
    </ligand>
</feature>
<dbReference type="GO" id="GO:0008703">
    <property type="term" value="F:5-amino-6-(5-phosphoribosylamino)uracil reductase activity"/>
    <property type="evidence" value="ECO:0007669"/>
    <property type="project" value="UniProtKB-EC"/>
</dbReference>
<evidence type="ECO:0000256" key="2">
    <source>
        <dbReference type="ARBA" id="ARBA00004882"/>
    </source>
</evidence>
<dbReference type="InterPro" id="IPR011549">
    <property type="entry name" value="RibD_C"/>
</dbReference>
<feature type="binding site" evidence="15">
    <location>
        <position position="52"/>
    </location>
    <ligand>
        <name>Zn(2+)</name>
        <dbReference type="ChEBI" id="CHEBI:29105"/>
        <note>catalytic</note>
    </ligand>
</feature>
<dbReference type="SUPFAM" id="SSF53927">
    <property type="entry name" value="Cytidine deaminase-like"/>
    <property type="match status" value="1"/>
</dbReference>
<feature type="binding site" evidence="14">
    <location>
        <position position="202"/>
    </location>
    <ligand>
        <name>NADP(+)</name>
        <dbReference type="ChEBI" id="CHEBI:58349"/>
    </ligand>
</feature>
<comment type="pathway">
    <text evidence="2 12">Cofactor biosynthesis; riboflavin biosynthesis; 5-amino-6-(D-ribitylamino)uracil from GTP: step 2/4.</text>
</comment>
<feature type="binding site" evidence="14">
    <location>
        <position position="209"/>
    </location>
    <ligand>
        <name>substrate</name>
    </ligand>
</feature>
<keyword evidence="7 12" id="KW-0479">Metal-binding</keyword>
<keyword evidence="8 12" id="KW-0862">Zinc</keyword>
<evidence type="ECO:0000256" key="6">
    <source>
        <dbReference type="ARBA" id="ARBA00022619"/>
    </source>
</evidence>
<dbReference type="PIRSF" id="PIRSF006769">
    <property type="entry name" value="RibD"/>
    <property type="match status" value="1"/>
</dbReference>
<dbReference type="Proteomes" id="UP000503447">
    <property type="component" value="Chromosome"/>
</dbReference>
<dbReference type="EC" id="3.5.4.26" evidence="12"/>
<evidence type="ECO:0000256" key="10">
    <source>
        <dbReference type="ARBA" id="ARBA00023002"/>
    </source>
</evidence>
<dbReference type="PANTHER" id="PTHR38011">
    <property type="entry name" value="DIHYDROFOLATE REDUCTASE FAMILY PROTEIN (AFU_ORTHOLOGUE AFUA_8G06820)"/>
    <property type="match status" value="1"/>
</dbReference>
<keyword evidence="9 12" id="KW-0521">NADP</keyword>
<dbReference type="InterPro" id="IPR004794">
    <property type="entry name" value="Eubact_RibD"/>
</dbReference>
<dbReference type="GO" id="GO:0009231">
    <property type="term" value="P:riboflavin biosynthetic process"/>
    <property type="evidence" value="ECO:0007669"/>
    <property type="project" value="UniProtKB-UniPathway"/>
</dbReference>
<evidence type="ECO:0000313" key="17">
    <source>
        <dbReference type="EMBL" id="QJW95100.1"/>
    </source>
</evidence>
<keyword evidence="6 12" id="KW-0686">Riboflavin biosynthesis</keyword>
<evidence type="ECO:0000256" key="5">
    <source>
        <dbReference type="ARBA" id="ARBA00007417"/>
    </source>
</evidence>
<dbReference type="InterPro" id="IPR016193">
    <property type="entry name" value="Cytidine_deaminase-like"/>
</dbReference>
<evidence type="ECO:0000256" key="9">
    <source>
        <dbReference type="ARBA" id="ARBA00022857"/>
    </source>
</evidence>
<organism evidence="17 18">
    <name type="scientific">Frigoriglobus tundricola</name>
    <dbReference type="NCBI Taxonomy" id="2774151"/>
    <lineage>
        <taxon>Bacteria</taxon>
        <taxon>Pseudomonadati</taxon>
        <taxon>Planctomycetota</taxon>
        <taxon>Planctomycetia</taxon>
        <taxon>Gemmatales</taxon>
        <taxon>Gemmataceae</taxon>
        <taxon>Frigoriglobus</taxon>
    </lineage>
</organism>
<feature type="binding site" evidence="14">
    <location>
        <position position="198"/>
    </location>
    <ligand>
        <name>NADP(+)</name>
        <dbReference type="ChEBI" id="CHEBI:58349"/>
    </ligand>
</feature>
<keyword evidence="10 12" id="KW-0560">Oxidoreductase</keyword>
<evidence type="ECO:0000256" key="4">
    <source>
        <dbReference type="ARBA" id="ARBA00005259"/>
    </source>
</evidence>
<evidence type="ECO:0000256" key="7">
    <source>
        <dbReference type="ARBA" id="ARBA00022723"/>
    </source>
</evidence>
<evidence type="ECO:0000256" key="13">
    <source>
        <dbReference type="PIRSR" id="PIRSR006769-1"/>
    </source>
</evidence>
<dbReference type="InterPro" id="IPR024072">
    <property type="entry name" value="DHFR-like_dom_sf"/>
</dbReference>
<feature type="domain" description="CMP/dCMP-type deaminase" evidence="16">
    <location>
        <begin position="2"/>
        <end position="124"/>
    </location>
</feature>
<name>A0A6M5YP03_9BACT</name>
<keyword evidence="18" id="KW-1185">Reference proteome</keyword>
<feature type="binding site" evidence="14">
    <location>
        <position position="206"/>
    </location>
    <ligand>
        <name>substrate</name>
    </ligand>
</feature>
<evidence type="ECO:0000256" key="15">
    <source>
        <dbReference type="PIRSR" id="PIRSR006769-3"/>
    </source>
</evidence>
<evidence type="ECO:0000256" key="3">
    <source>
        <dbReference type="ARBA" id="ARBA00004910"/>
    </source>
</evidence>
<comment type="similarity">
    <text evidence="4 12">In the N-terminal section; belongs to the cytidine and deoxycytidylate deaminase family.</text>
</comment>
<reference evidence="18" key="1">
    <citation type="submission" date="2020-05" db="EMBL/GenBank/DDBJ databases">
        <title>Frigoriglobus tundricola gen. nov., sp. nov., a psychrotolerant cellulolytic planctomycete of the family Gemmataceae with two divergent copies of 16S rRNA gene.</title>
        <authorList>
            <person name="Kulichevskaya I.S."/>
            <person name="Ivanova A.A."/>
            <person name="Naumoff D.G."/>
            <person name="Beletsky A.V."/>
            <person name="Rijpstra W.I.C."/>
            <person name="Sinninghe Damste J.S."/>
            <person name="Mardanov A.V."/>
            <person name="Ravin N.V."/>
            <person name="Dedysh S.N."/>
        </authorList>
    </citation>
    <scope>NUCLEOTIDE SEQUENCE [LARGE SCALE GENOMIC DNA]</scope>
    <source>
        <strain evidence="18">PL17</strain>
    </source>
</reference>
<dbReference type="CDD" id="cd01284">
    <property type="entry name" value="Riboflavin_deaminase-reductase"/>
    <property type="match status" value="1"/>
</dbReference>
<dbReference type="NCBIfam" id="TIGR00326">
    <property type="entry name" value="eubact_ribD"/>
    <property type="match status" value="1"/>
</dbReference>
<dbReference type="GO" id="GO:0008270">
    <property type="term" value="F:zinc ion binding"/>
    <property type="evidence" value="ECO:0007669"/>
    <property type="project" value="InterPro"/>
</dbReference>
<evidence type="ECO:0000313" key="18">
    <source>
        <dbReference type="Proteomes" id="UP000503447"/>
    </source>
</evidence>
<dbReference type="PROSITE" id="PS51747">
    <property type="entry name" value="CYT_DCMP_DEAMINASES_2"/>
    <property type="match status" value="1"/>
</dbReference>
<dbReference type="SUPFAM" id="SSF53597">
    <property type="entry name" value="Dihydrofolate reductase-like"/>
    <property type="match status" value="1"/>
</dbReference>
<evidence type="ECO:0000256" key="8">
    <source>
        <dbReference type="ARBA" id="ARBA00022833"/>
    </source>
</evidence>
<comment type="cofactor">
    <cofactor evidence="12 15">
        <name>Zn(2+)</name>
        <dbReference type="ChEBI" id="CHEBI:29105"/>
    </cofactor>
    <text evidence="12 15">Binds 1 zinc ion.</text>
</comment>
<dbReference type="AlphaFoldDB" id="A0A6M5YP03"/>
<feature type="binding site" evidence="14">
    <location>
        <position position="172"/>
    </location>
    <ligand>
        <name>NADP(+)</name>
        <dbReference type="ChEBI" id="CHEBI:58349"/>
    </ligand>
</feature>
<sequence>MNELEHWMRHALALAAKGRGSVEPNPMVGAVVLDAAGRLAGEGWHQTFGGPHAEVFALSSAGERARGGTLVVTLEPCCHHGKTPPCTDAVLRAGIVRVVVAMADPFPKVAGGGIALLRAAGVEVHVGLCEADAVALNAPYLKLLRTGRPWVHLKWAMTLDGKIATWTGDSKWISGEESRRRVHELRGRVDAIIVGRGTVVADDPLLTARPPGPRAPARVVLSASGELPERCQLRTTARSVGSDTGGPVIVYTANADKLVGWAADGADVVALGDGVSLDAVLADLGRRRFTNVLIEGGAGLLGSAFDERVGDEFHVFVAPKLIGGTAAPAPLGGLGVQQMADAVALDRVTSEPFGADVYIHGFAPRGGQSAGPPVTG</sequence>
<accession>A0A6M5YP03</accession>
<dbReference type="PROSITE" id="PS00903">
    <property type="entry name" value="CYT_DCMP_DEAMINASES_1"/>
    <property type="match status" value="1"/>
</dbReference>
<comment type="similarity">
    <text evidence="5 12">In the C-terminal section; belongs to the HTP reductase family.</text>
</comment>
<dbReference type="PANTHER" id="PTHR38011:SF7">
    <property type="entry name" value="2,5-DIAMINO-6-RIBOSYLAMINO-4(3H)-PYRIMIDINONE 5'-PHOSPHATE REDUCTASE"/>
    <property type="match status" value="1"/>
</dbReference>
<dbReference type="GO" id="GO:0008835">
    <property type="term" value="F:diaminohydroxyphosphoribosylaminopyrimidine deaminase activity"/>
    <property type="evidence" value="ECO:0007669"/>
    <property type="project" value="UniProtKB-EC"/>
</dbReference>
<dbReference type="InterPro" id="IPR050765">
    <property type="entry name" value="Riboflavin_Biosynth_HTPR"/>
</dbReference>
<comment type="catalytic activity">
    <reaction evidence="12">
        <text>5-amino-6-(5-phospho-D-ribitylamino)uracil + NADP(+) = 5-amino-6-(5-phospho-D-ribosylamino)uracil + NADPH + H(+)</text>
        <dbReference type="Rhea" id="RHEA:17845"/>
        <dbReference type="ChEBI" id="CHEBI:15378"/>
        <dbReference type="ChEBI" id="CHEBI:57783"/>
        <dbReference type="ChEBI" id="CHEBI:58349"/>
        <dbReference type="ChEBI" id="CHEBI:58421"/>
        <dbReference type="ChEBI" id="CHEBI:58453"/>
        <dbReference type="EC" id="1.1.1.193"/>
    </reaction>
</comment>
<feature type="binding site" evidence="14">
    <location>
        <position position="295"/>
    </location>
    <ligand>
        <name>substrate</name>
    </ligand>
</feature>
<evidence type="ECO:0000256" key="1">
    <source>
        <dbReference type="ARBA" id="ARBA00002151"/>
    </source>
</evidence>
<comment type="pathway">
    <text evidence="3 12">Cofactor biosynthesis; riboflavin biosynthesis; 5-amino-6-(D-ribitylamino)uracil from GTP: step 3/4.</text>
</comment>
<feature type="binding site" evidence="14">
    <location>
        <position position="156"/>
    </location>
    <ligand>
        <name>NADP(+)</name>
        <dbReference type="ChEBI" id="CHEBI:58349"/>
    </ligand>
</feature>
<evidence type="ECO:0000256" key="12">
    <source>
        <dbReference type="PIRNR" id="PIRNR006769"/>
    </source>
</evidence>
<dbReference type="GO" id="GO:0050661">
    <property type="term" value="F:NADP binding"/>
    <property type="evidence" value="ECO:0007669"/>
    <property type="project" value="InterPro"/>
</dbReference>
<dbReference type="KEGG" id="ftj:FTUN_2639"/>
<feature type="binding site" evidence="14">
    <location>
        <position position="170"/>
    </location>
    <ligand>
        <name>substrate</name>
    </ligand>
</feature>
<dbReference type="Gene3D" id="3.40.430.10">
    <property type="entry name" value="Dihydrofolate Reductase, subunit A"/>
    <property type="match status" value="1"/>
</dbReference>
<proteinExistence type="inferred from homology"/>
<gene>
    <name evidence="17" type="ORF">FTUN_2639</name>
</gene>
<comment type="function">
    <text evidence="1 12">Converts 2,5-diamino-6-(ribosylamino)-4(3h)-pyrimidinone 5'-phosphate into 5-amino-6-(ribosylamino)-2,4(1h,3h)-pyrimidinedione 5'-phosphate.</text>
</comment>
<feature type="active site" description="Proton donor" evidence="13">
    <location>
        <position position="54"/>
    </location>
</feature>
<evidence type="ECO:0000259" key="16">
    <source>
        <dbReference type="PROSITE" id="PS51747"/>
    </source>
</evidence>
<evidence type="ECO:0000256" key="11">
    <source>
        <dbReference type="ARBA" id="ARBA00023268"/>
    </source>
</evidence>
<dbReference type="Pfam" id="PF01872">
    <property type="entry name" value="RibD_C"/>
    <property type="match status" value="1"/>
</dbReference>
<dbReference type="Gene3D" id="3.40.140.10">
    <property type="entry name" value="Cytidine Deaminase, domain 2"/>
    <property type="match status" value="1"/>
</dbReference>
<feature type="binding site" evidence="14">
    <location>
        <begin position="297"/>
        <end position="303"/>
    </location>
    <ligand>
        <name>NADP(+)</name>
        <dbReference type="ChEBI" id="CHEBI:58349"/>
    </ligand>
</feature>
<keyword evidence="11" id="KW-0511">Multifunctional enzyme</keyword>
<dbReference type="InterPro" id="IPR002125">
    <property type="entry name" value="CMP_dCMP_dom"/>
</dbReference>
<dbReference type="UniPathway" id="UPA00275">
    <property type="reaction ID" value="UER00401"/>
</dbReference>
<feature type="binding site" evidence="14">
    <location>
        <position position="186"/>
    </location>
    <ligand>
        <name>substrate</name>
    </ligand>
</feature>
<evidence type="ECO:0000256" key="14">
    <source>
        <dbReference type="PIRSR" id="PIRSR006769-2"/>
    </source>
</evidence>
<dbReference type="EMBL" id="CP053452">
    <property type="protein sequence ID" value="QJW95100.1"/>
    <property type="molecule type" value="Genomic_DNA"/>
</dbReference>
<dbReference type="InterPro" id="IPR002734">
    <property type="entry name" value="RibDG_C"/>
</dbReference>
<dbReference type="InterPro" id="IPR016192">
    <property type="entry name" value="APOBEC/CMP_deaminase_Zn-bd"/>
</dbReference>
<dbReference type="RefSeq" id="WP_390888630.1">
    <property type="nucleotide sequence ID" value="NZ_CP053452.2"/>
</dbReference>
<feature type="binding site" evidence="15">
    <location>
        <position position="86"/>
    </location>
    <ligand>
        <name>Zn(2+)</name>
        <dbReference type="ChEBI" id="CHEBI:29105"/>
        <note>catalytic</note>
    </ligand>
</feature>
<dbReference type="EC" id="1.1.1.193" evidence="12"/>
<comment type="catalytic activity">
    <reaction evidence="12">
        <text>2,5-diamino-6-hydroxy-4-(5-phosphoribosylamino)-pyrimidine + H2O + H(+) = 5-amino-6-(5-phospho-D-ribosylamino)uracil + NH4(+)</text>
        <dbReference type="Rhea" id="RHEA:21868"/>
        <dbReference type="ChEBI" id="CHEBI:15377"/>
        <dbReference type="ChEBI" id="CHEBI:15378"/>
        <dbReference type="ChEBI" id="CHEBI:28938"/>
        <dbReference type="ChEBI" id="CHEBI:58453"/>
        <dbReference type="ChEBI" id="CHEBI:58614"/>
        <dbReference type="EC" id="3.5.4.26"/>
    </reaction>
</comment>
<dbReference type="NCBIfam" id="TIGR00227">
    <property type="entry name" value="ribD_Cterm"/>
    <property type="match status" value="1"/>
</dbReference>
<keyword evidence="12 17" id="KW-0378">Hydrolase</keyword>
<dbReference type="Pfam" id="PF00383">
    <property type="entry name" value="dCMP_cyt_deam_1"/>
    <property type="match status" value="1"/>
</dbReference>
<protein>
    <recommendedName>
        <fullName evidence="12">Riboflavin biosynthesis protein RibD</fullName>
    </recommendedName>
    <domain>
        <recommendedName>
            <fullName evidence="12">Diaminohydroxyphosphoribosylaminopyrimidine deaminase</fullName>
            <shortName evidence="12">DRAP deaminase</shortName>
            <ecNumber evidence="12">3.5.4.26</ecNumber>
        </recommendedName>
        <alternativeName>
            <fullName evidence="12">Riboflavin-specific deaminase</fullName>
        </alternativeName>
    </domain>
    <domain>
        <recommendedName>
            <fullName evidence="12">5-amino-6-(5-phosphoribosylamino)uracil reductase</fullName>
            <ecNumber evidence="12">1.1.1.193</ecNumber>
        </recommendedName>
        <alternativeName>
            <fullName evidence="12">HTP reductase</fullName>
        </alternativeName>
    </domain>
</protein>